<dbReference type="EMBL" id="MTYH01000075">
    <property type="protein sequence ID" value="PNP39811.1"/>
    <property type="molecule type" value="Genomic_DNA"/>
</dbReference>
<accession>A0A2K0T2S8</accession>
<evidence type="ECO:0000313" key="1">
    <source>
        <dbReference type="EMBL" id="PNP39811.1"/>
    </source>
</evidence>
<sequence>MTTWRRDRRTRNNDELAFCIRNSLHLHNPIQARGRGDGSLTWTVEERKRRRRRSRGHHVPVALGTVGLGDVEDTFIRFN</sequence>
<evidence type="ECO:0000313" key="2">
    <source>
        <dbReference type="Proteomes" id="UP000236546"/>
    </source>
</evidence>
<organism evidence="1 2">
    <name type="scientific">Trichoderma gamsii</name>
    <dbReference type="NCBI Taxonomy" id="398673"/>
    <lineage>
        <taxon>Eukaryota</taxon>
        <taxon>Fungi</taxon>
        <taxon>Dikarya</taxon>
        <taxon>Ascomycota</taxon>
        <taxon>Pezizomycotina</taxon>
        <taxon>Sordariomycetes</taxon>
        <taxon>Hypocreomycetidae</taxon>
        <taxon>Hypocreales</taxon>
        <taxon>Hypocreaceae</taxon>
        <taxon>Trichoderma</taxon>
    </lineage>
</organism>
<protein>
    <submittedName>
        <fullName evidence="1">Uncharacterized protein</fullName>
    </submittedName>
</protein>
<proteinExistence type="predicted"/>
<reference evidence="1 2" key="1">
    <citation type="submission" date="2017-02" db="EMBL/GenBank/DDBJ databases">
        <title>Genomes of Trichoderma spp. with biocontrol activity.</title>
        <authorList>
            <person name="Gardiner D."/>
            <person name="Kazan K."/>
            <person name="Vos C."/>
            <person name="Harvey P."/>
        </authorList>
    </citation>
    <scope>NUCLEOTIDE SEQUENCE [LARGE SCALE GENOMIC DNA]</scope>
    <source>
        <strain evidence="1 2">A5MH</strain>
    </source>
</reference>
<dbReference type="Proteomes" id="UP000236546">
    <property type="component" value="Unassembled WGS sequence"/>
</dbReference>
<gene>
    <name evidence="1" type="ORF">TGAMA5MH_08330</name>
</gene>
<name>A0A2K0T2S8_9HYPO</name>
<dbReference type="AlphaFoldDB" id="A0A2K0T2S8"/>
<comment type="caution">
    <text evidence="1">The sequence shown here is derived from an EMBL/GenBank/DDBJ whole genome shotgun (WGS) entry which is preliminary data.</text>
</comment>